<organism evidence="1 2">
    <name type="scientific">Paraburkholderia unamae</name>
    <dbReference type="NCBI Taxonomy" id="219649"/>
    <lineage>
        <taxon>Bacteria</taxon>
        <taxon>Pseudomonadati</taxon>
        <taxon>Pseudomonadota</taxon>
        <taxon>Betaproteobacteria</taxon>
        <taxon>Burkholderiales</taxon>
        <taxon>Burkholderiaceae</taxon>
        <taxon>Paraburkholderia</taxon>
    </lineage>
</organism>
<evidence type="ECO:0000313" key="1">
    <source>
        <dbReference type="EMBL" id="MEM5402774.1"/>
    </source>
</evidence>
<sequence>MPAFAIATELMREHDVVLCIQDATGLDFNGQQISGLGPLSYEAQRGMYPHPTYAVTTDRVALGVIDAWMWARESKDADGRRGGITESTRWVEGYARIAEVAAQLPGTRLVYVADREADIAALMLRADELGTPADWLIRSSHNRSLDGGDKLWSKVLKTRGVGEVQFMMAARVGQKARTVRQVLRMKRVTLPCGVTVTCVIAKEVDPPAGVKPVEWRLLTNRAPVGHDDLVELIDWYRARWETEIYFNVLKNGCCVEELQLGSVERALALFMIVAWQIAYLMRMGRTCPDLDATLFFDPDEIHGAHLLLKIRRPSKPLGLNEMIRLVARCGGLLACKGDGEPGARPIWQGLERVMTTAETLRGLRHELA</sequence>
<accession>A0ACC6RM23</accession>
<reference evidence="1" key="1">
    <citation type="submission" date="2024-01" db="EMBL/GenBank/DDBJ databases">
        <title>The diversity of rhizobia nodulating Mimosa spp. in eleven states of Brazil covering several biomes is determined by host plant, location, and edaphic factors.</title>
        <authorList>
            <person name="Rouws L."/>
            <person name="Barauna A."/>
            <person name="Beukes C."/>
            <person name="De Faria S.M."/>
            <person name="Gross E."/>
            <person name="Dos Reis Junior F.B."/>
            <person name="Simon M."/>
            <person name="Maluk M."/>
            <person name="Odee D.W."/>
            <person name="Kenicer G."/>
            <person name="Young J.P.W."/>
            <person name="Reis V.M."/>
            <person name="Zilli J."/>
            <person name="James E.K."/>
        </authorList>
    </citation>
    <scope>NUCLEOTIDE SEQUENCE</scope>
    <source>
        <strain evidence="1">JPY452</strain>
    </source>
</reference>
<dbReference type="EMBL" id="JAYMRU010000016">
    <property type="protein sequence ID" value="MEM5402774.1"/>
    <property type="molecule type" value="Genomic_DNA"/>
</dbReference>
<keyword evidence="2" id="KW-1185">Reference proteome</keyword>
<name>A0ACC6RM23_9BURK</name>
<proteinExistence type="predicted"/>
<gene>
    <name evidence="1" type="ORF">VSR83_22170</name>
</gene>
<evidence type="ECO:0000313" key="2">
    <source>
        <dbReference type="Proteomes" id="UP001392318"/>
    </source>
</evidence>
<comment type="caution">
    <text evidence="1">The sequence shown here is derived from an EMBL/GenBank/DDBJ whole genome shotgun (WGS) entry which is preliminary data.</text>
</comment>
<dbReference type="Proteomes" id="UP001392318">
    <property type="component" value="Unassembled WGS sequence"/>
</dbReference>
<protein>
    <submittedName>
        <fullName evidence="1">IS4 family transposase</fullName>
    </submittedName>
</protein>